<dbReference type="RefSeq" id="WP_344312583.1">
    <property type="nucleotide sequence ID" value="NZ_BAAANY010000019.1"/>
</dbReference>
<evidence type="ECO:0000256" key="1">
    <source>
        <dbReference type="SAM" id="Phobius"/>
    </source>
</evidence>
<comment type="caution">
    <text evidence="2">The sequence shown here is derived from an EMBL/GenBank/DDBJ whole genome shotgun (WGS) entry which is preliminary data.</text>
</comment>
<dbReference type="Pfam" id="PF02325">
    <property type="entry name" value="CCB3_YggT"/>
    <property type="match status" value="1"/>
</dbReference>
<sequence length="95" mass="11047">MSLFWQVAYLVVYFLFLFLLARLVFEWVQSLARRWHPSRASAVTLELVFSVTDPPLRLLRRFIPPLRVGGISLDLGFILLLLIVYVLMSLLGRLI</sequence>
<name>A0ABN2HR98_9ACTN</name>
<keyword evidence="1" id="KW-0472">Membrane</keyword>
<feature type="transmembrane region" description="Helical" evidence="1">
    <location>
        <begin position="66"/>
        <end position="88"/>
    </location>
</feature>
<keyword evidence="1" id="KW-1133">Transmembrane helix</keyword>
<protein>
    <submittedName>
        <fullName evidence="2">YggT family protein</fullName>
    </submittedName>
</protein>
<reference evidence="2 3" key="1">
    <citation type="journal article" date="2019" name="Int. J. Syst. Evol. Microbiol.">
        <title>The Global Catalogue of Microorganisms (GCM) 10K type strain sequencing project: providing services to taxonomists for standard genome sequencing and annotation.</title>
        <authorList>
            <consortium name="The Broad Institute Genomics Platform"/>
            <consortium name="The Broad Institute Genome Sequencing Center for Infectious Disease"/>
            <person name="Wu L."/>
            <person name="Ma J."/>
        </authorList>
    </citation>
    <scope>NUCLEOTIDE SEQUENCE [LARGE SCALE GENOMIC DNA]</scope>
    <source>
        <strain evidence="2 3">JCM 14718</strain>
    </source>
</reference>
<dbReference type="EMBL" id="BAAANY010000019">
    <property type="protein sequence ID" value="GAA1692130.1"/>
    <property type="molecule type" value="Genomic_DNA"/>
</dbReference>
<feature type="transmembrane region" description="Helical" evidence="1">
    <location>
        <begin position="6"/>
        <end position="25"/>
    </location>
</feature>
<keyword evidence="1" id="KW-0812">Transmembrane</keyword>
<dbReference type="Proteomes" id="UP001500618">
    <property type="component" value="Unassembled WGS sequence"/>
</dbReference>
<evidence type="ECO:0000313" key="3">
    <source>
        <dbReference type="Proteomes" id="UP001500618"/>
    </source>
</evidence>
<evidence type="ECO:0000313" key="2">
    <source>
        <dbReference type="EMBL" id="GAA1692130.1"/>
    </source>
</evidence>
<gene>
    <name evidence="2" type="ORF">GCM10009765_46880</name>
</gene>
<accession>A0ABN2HR98</accession>
<organism evidence="2 3">
    <name type="scientific">Fodinicola feengrottensis</name>
    <dbReference type="NCBI Taxonomy" id="435914"/>
    <lineage>
        <taxon>Bacteria</taxon>
        <taxon>Bacillati</taxon>
        <taxon>Actinomycetota</taxon>
        <taxon>Actinomycetes</taxon>
        <taxon>Mycobacteriales</taxon>
        <taxon>Fodinicola</taxon>
    </lineage>
</organism>
<keyword evidence="3" id="KW-1185">Reference proteome</keyword>
<proteinExistence type="predicted"/>
<dbReference type="InterPro" id="IPR003425">
    <property type="entry name" value="CCB3/YggT"/>
</dbReference>